<sequence length="154" mass="18157">MTWLRERVRQMPSDTTNPDTLQQYARCYIMLMIEGYLLTDKSNNTVHLRWLPLLDDFERCRSLSWGSIVLAWTYHSLCHAAHCHIIDIAGLIGLEQQTRDHHQQRVLRWRRDLDRVLWDEGGYPHIRVGLYQREDDTADDAVVQLSVVLRNGES</sequence>
<dbReference type="InterPro" id="IPR044824">
    <property type="entry name" value="MAIN-like"/>
</dbReference>
<accession>A0A444ZQV4</accession>
<dbReference type="EMBL" id="SDMP01000014">
    <property type="protein sequence ID" value="RYR16538.1"/>
    <property type="molecule type" value="Genomic_DNA"/>
</dbReference>
<dbReference type="PANTHER" id="PTHR46033">
    <property type="entry name" value="PROTEIN MAIN-LIKE 2"/>
    <property type="match status" value="1"/>
</dbReference>
<dbReference type="PANTHER" id="PTHR46033:SF8">
    <property type="entry name" value="PROTEIN MAINTENANCE OF MERISTEMS-LIKE"/>
    <property type="match status" value="1"/>
</dbReference>
<protein>
    <recommendedName>
        <fullName evidence="1">Aminotransferase-like plant mobile domain-containing protein</fullName>
    </recommendedName>
</protein>
<organism evidence="2 3">
    <name type="scientific">Arachis hypogaea</name>
    <name type="common">Peanut</name>
    <dbReference type="NCBI Taxonomy" id="3818"/>
    <lineage>
        <taxon>Eukaryota</taxon>
        <taxon>Viridiplantae</taxon>
        <taxon>Streptophyta</taxon>
        <taxon>Embryophyta</taxon>
        <taxon>Tracheophyta</taxon>
        <taxon>Spermatophyta</taxon>
        <taxon>Magnoliopsida</taxon>
        <taxon>eudicotyledons</taxon>
        <taxon>Gunneridae</taxon>
        <taxon>Pentapetalae</taxon>
        <taxon>rosids</taxon>
        <taxon>fabids</taxon>
        <taxon>Fabales</taxon>
        <taxon>Fabaceae</taxon>
        <taxon>Papilionoideae</taxon>
        <taxon>50 kb inversion clade</taxon>
        <taxon>dalbergioids sensu lato</taxon>
        <taxon>Dalbergieae</taxon>
        <taxon>Pterocarpus clade</taxon>
        <taxon>Arachis</taxon>
    </lineage>
</organism>
<dbReference type="AlphaFoldDB" id="A0A444ZQV4"/>
<feature type="domain" description="Aminotransferase-like plant mobile" evidence="1">
    <location>
        <begin position="3"/>
        <end position="94"/>
    </location>
</feature>
<evidence type="ECO:0000313" key="2">
    <source>
        <dbReference type="EMBL" id="RYR16538.1"/>
    </source>
</evidence>
<gene>
    <name evidence="2" type="ORF">Ahy_B04g073583</name>
</gene>
<proteinExistence type="predicted"/>
<reference evidence="2 3" key="1">
    <citation type="submission" date="2019-01" db="EMBL/GenBank/DDBJ databases">
        <title>Sequencing of cultivated peanut Arachis hypogaea provides insights into genome evolution and oil improvement.</title>
        <authorList>
            <person name="Chen X."/>
        </authorList>
    </citation>
    <scope>NUCLEOTIDE SEQUENCE [LARGE SCALE GENOMIC DNA]</scope>
    <source>
        <strain evidence="3">cv. Fuhuasheng</strain>
        <tissue evidence="2">Leaves</tissue>
    </source>
</reference>
<evidence type="ECO:0000259" key="1">
    <source>
        <dbReference type="Pfam" id="PF10536"/>
    </source>
</evidence>
<evidence type="ECO:0000313" key="3">
    <source>
        <dbReference type="Proteomes" id="UP000289738"/>
    </source>
</evidence>
<dbReference type="GO" id="GO:0010073">
    <property type="term" value="P:meristem maintenance"/>
    <property type="evidence" value="ECO:0007669"/>
    <property type="project" value="InterPro"/>
</dbReference>
<dbReference type="Pfam" id="PF10536">
    <property type="entry name" value="PMD"/>
    <property type="match status" value="1"/>
</dbReference>
<dbReference type="InterPro" id="IPR019557">
    <property type="entry name" value="AminoTfrase-like_pln_mobile"/>
</dbReference>
<name>A0A444ZQV4_ARAHY</name>
<keyword evidence="3" id="KW-1185">Reference proteome</keyword>
<dbReference type="Proteomes" id="UP000289738">
    <property type="component" value="Chromosome B04"/>
</dbReference>
<comment type="caution">
    <text evidence="2">The sequence shown here is derived from an EMBL/GenBank/DDBJ whole genome shotgun (WGS) entry which is preliminary data.</text>
</comment>